<dbReference type="EMBL" id="NFDQ01000019">
    <property type="protein sequence ID" value="OTY79157.1"/>
    <property type="molecule type" value="Genomic_DNA"/>
</dbReference>
<dbReference type="GO" id="GO:0051213">
    <property type="term" value="F:dioxygenase activity"/>
    <property type="evidence" value="ECO:0007669"/>
    <property type="project" value="UniProtKB-KW"/>
</dbReference>
<evidence type="ECO:0000259" key="1">
    <source>
        <dbReference type="PROSITE" id="PS51819"/>
    </source>
</evidence>
<dbReference type="Proteomes" id="UP000194911">
    <property type="component" value="Unassembled WGS sequence"/>
</dbReference>
<feature type="domain" description="VOC" evidence="1">
    <location>
        <begin position="5"/>
        <end position="131"/>
    </location>
</feature>
<dbReference type="AlphaFoldDB" id="A0A243D1H3"/>
<accession>A0A243D1H3</accession>
<comment type="caution">
    <text evidence="2">The sequence shown here is derived from an EMBL/GenBank/DDBJ whole genome shotgun (WGS) entry which is preliminary data.</text>
</comment>
<dbReference type="RefSeq" id="WP_000042405.1">
    <property type="nucleotide sequence ID" value="NZ_NFDQ01000019.1"/>
</dbReference>
<name>A0A243D1H3_BACTU</name>
<evidence type="ECO:0000313" key="2">
    <source>
        <dbReference type="EMBL" id="OTY79157.1"/>
    </source>
</evidence>
<dbReference type="InterPro" id="IPR037523">
    <property type="entry name" value="VOC_core"/>
</dbReference>
<reference evidence="2 3" key="1">
    <citation type="submission" date="2016-10" db="EMBL/GenBank/DDBJ databases">
        <title>Comparative genomics of Bacillus thuringiensis reveals a path to pathogens against multiple invertebrate hosts.</title>
        <authorList>
            <person name="Zheng J."/>
            <person name="Gao Q."/>
            <person name="Liu H."/>
            <person name="Peng D."/>
            <person name="Ruan L."/>
            <person name="Sun M."/>
        </authorList>
    </citation>
    <scope>NUCLEOTIDE SEQUENCE [LARGE SCALE GENOMIC DNA]</scope>
    <source>
        <strain evidence="2">BGSC 4CE1</strain>
    </source>
</reference>
<dbReference type="InterPro" id="IPR029068">
    <property type="entry name" value="Glyas_Bleomycin-R_OHBP_Dase"/>
</dbReference>
<dbReference type="InterPro" id="IPR050383">
    <property type="entry name" value="GlyoxalaseI/FosfomycinResist"/>
</dbReference>
<dbReference type="SUPFAM" id="SSF54593">
    <property type="entry name" value="Glyoxalase/Bleomycin resistance protein/Dihydroxybiphenyl dioxygenase"/>
    <property type="match status" value="1"/>
</dbReference>
<dbReference type="Pfam" id="PF13669">
    <property type="entry name" value="Glyoxalase_4"/>
    <property type="match status" value="1"/>
</dbReference>
<evidence type="ECO:0000313" key="3">
    <source>
        <dbReference type="Proteomes" id="UP000194911"/>
    </source>
</evidence>
<dbReference type="PROSITE" id="PS51819">
    <property type="entry name" value="VOC"/>
    <property type="match status" value="1"/>
</dbReference>
<keyword evidence="2" id="KW-0560">Oxidoreductase</keyword>
<keyword evidence="2" id="KW-0223">Dioxygenase</keyword>
<dbReference type="PANTHER" id="PTHR21366">
    <property type="entry name" value="GLYOXALASE FAMILY PROTEIN"/>
    <property type="match status" value="1"/>
</dbReference>
<proteinExistence type="predicted"/>
<protein>
    <submittedName>
        <fullName evidence="2">Glyoxalase/bleomycin resistance/dioxygenase family protein</fullName>
    </submittedName>
</protein>
<dbReference type="Gene3D" id="3.10.180.10">
    <property type="entry name" value="2,3-Dihydroxybiphenyl 1,2-Dioxygenase, domain 1"/>
    <property type="match status" value="1"/>
</dbReference>
<organism evidence="2 3">
    <name type="scientific">Bacillus thuringiensis serovar vazensis</name>
    <dbReference type="NCBI Taxonomy" id="180867"/>
    <lineage>
        <taxon>Bacteria</taxon>
        <taxon>Bacillati</taxon>
        <taxon>Bacillota</taxon>
        <taxon>Bacilli</taxon>
        <taxon>Bacillales</taxon>
        <taxon>Bacillaceae</taxon>
        <taxon>Bacillus</taxon>
        <taxon>Bacillus cereus group</taxon>
    </lineage>
</organism>
<sequence>MSKNYVHHLCIQTNTYSETLTFYTKALGFKIVQESPNFHRRAFNTWLKLGTFYIELQTGKQGEELPVTNSNSEGLVHFCLWVENLQQEVERLKELNTYFVLKNGEIIYQIENGYLCKLKAPEGTIVELRDNKGI</sequence>
<gene>
    <name evidence="2" type="ORF">BK749_06705</name>
</gene>